<evidence type="ECO:0000256" key="5">
    <source>
        <dbReference type="ARBA" id="ARBA00022989"/>
    </source>
</evidence>
<evidence type="ECO:0000313" key="11">
    <source>
        <dbReference type="Proteomes" id="UP000321440"/>
    </source>
</evidence>
<dbReference type="AlphaFoldDB" id="A0A511W3F4"/>
<dbReference type="Pfam" id="PF20730">
    <property type="entry name" value="YetF_N"/>
    <property type="match status" value="1"/>
</dbReference>
<organism evidence="10 11">
    <name type="scientific">Alkalibacillus haloalkaliphilus</name>
    <dbReference type="NCBI Taxonomy" id="94136"/>
    <lineage>
        <taxon>Bacteria</taxon>
        <taxon>Bacillati</taxon>
        <taxon>Bacillota</taxon>
        <taxon>Bacilli</taxon>
        <taxon>Bacillales</taxon>
        <taxon>Bacillaceae</taxon>
        <taxon>Alkalibacillus</taxon>
    </lineage>
</organism>
<dbReference type="Gene3D" id="3.30.240.20">
    <property type="entry name" value="bsu07140 like domains"/>
    <property type="match status" value="2"/>
</dbReference>
<evidence type="ECO:0000313" key="10">
    <source>
        <dbReference type="EMBL" id="GEN45615.1"/>
    </source>
</evidence>
<proteinExistence type="inferred from homology"/>
<protein>
    <submittedName>
        <fullName evidence="10">UPF0702 transmembrane protein YetF</fullName>
    </submittedName>
</protein>
<evidence type="ECO:0000256" key="7">
    <source>
        <dbReference type="SAM" id="Phobius"/>
    </source>
</evidence>
<dbReference type="PANTHER" id="PTHR34582:SF5">
    <property type="entry name" value="UPF0702 TRANSMEMBRANE PROTEIN YETF"/>
    <property type="match status" value="1"/>
</dbReference>
<comment type="similarity">
    <text evidence="2">Belongs to the UPF0702 family.</text>
</comment>
<keyword evidence="11" id="KW-1185">Reference proteome</keyword>
<keyword evidence="6 7" id="KW-0472">Membrane</keyword>
<evidence type="ECO:0000259" key="9">
    <source>
        <dbReference type="Pfam" id="PF20730"/>
    </source>
</evidence>
<dbReference type="InterPro" id="IPR007353">
    <property type="entry name" value="DUF421"/>
</dbReference>
<dbReference type="Proteomes" id="UP000321440">
    <property type="component" value="Unassembled WGS sequence"/>
</dbReference>
<dbReference type="InterPro" id="IPR023090">
    <property type="entry name" value="UPF0702_alpha/beta_dom_sf"/>
</dbReference>
<evidence type="ECO:0000256" key="6">
    <source>
        <dbReference type="ARBA" id="ARBA00023136"/>
    </source>
</evidence>
<dbReference type="GO" id="GO:0005886">
    <property type="term" value="C:plasma membrane"/>
    <property type="evidence" value="ECO:0007669"/>
    <property type="project" value="UniProtKB-SubCell"/>
</dbReference>
<evidence type="ECO:0000256" key="4">
    <source>
        <dbReference type="ARBA" id="ARBA00022692"/>
    </source>
</evidence>
<dbReference type="OrthoDB" id="1076133at2"/>
<comment type="subcellular location">
    <subcellularLocation>
        <location evidence="1">Cell membrane</location>
        <topology evidence="1">Multi-pass membrane protein</topology>
    </subcellularLocation>
</comment>
<comment type="caution">
    <text evidence="10">The sequence shown here is derived from an EMBL/GenBank/DDBJ whole genome shotgun (WGS) entry which is preliminary data.</text>
</comment>
<evidence type="ECO:0000259" key="8">
    <source>
        <dbReference type="Pfam" id="PF04239"/>
    </source>
</evidence>
<name>A0A511W3F4_9BACI</name>
<feature type="domain" description="YetF C-terminal" evidence="8">
    <location>
        <begin position="86"/>
        <end position="218"/>
    </location>
</feature>
<evidence type="ECO:0000256" key="3">
    <source>
        <dbReference type="ARBA" id="ARBA00022475"/>
    </source>
</evidence>
<evidence type="ECO:0000256" key="2">
    <source>
        <dbReference type="ARBA" id="ARBA00006448"/>
    </source>
</evidence>
<keyword evidence="5 7" id="KW-1133">Transmembrane helix</keyword>
<dbReference type="Pfam" id="PF04239">
    <property type="entry name" value="DUF421"/>
    <property type="match status" value="1"/>
</dbReference>
<reference evidence="10 11" key="1">
    <citation type="submission" date="2019-07" db="EMBL/GenBank/DDBJ databases">
        <title>Whole genome shotgun sequence of Alkalibacillus haloalkaliphilus NBRC 103110.</title>
        <authorList>
            <person name="Hosoyama A."/>
            <person name="Uohara A."/>
            <person name="Ohji S."/>
            <person name="Ichikawa N."/>
        </authorList>
    </citation>
    <scope>NUCLEOTIDE SEQUENCE [LARGE SCALE GENOMIC DNA]</scope>
    <source>
        <strain evidence="10 11">NBRC 103110</strain>
    </source>
</reference>
<feature type="transmembrane region" description="Helical" evidence="7">
    <location>
        <begin position="61"/>
        <end position="80"/>
    </location>
</feature>
<dbReference type="InterPro" id="IPR048454">
    <property type="entry name" value="YetF_N"/>
</dbReference>
<feature type="domain" description="YetF-like N-terminal transmembrane" evidence="9">
    <location>
        <begin position="9"/>
        <end position="83"/>
    </location>
</feature>
<dbReference type="EMBL" id="BJYA01000008">
    <property type="protein sequence ID" value="GEN45615.1"/>
    <property type="molecule type" value="Genomic_DNA"/>
</dbReference>
<accession>A0A511W3F4</accession>
<keyword evidence="4 7" id="KW-0812">Transmembrane</keyword>
<keyword evidence="3" id="KW-1003">Cell membrane</keyword>
<dbReference type="PANTHER" id="PTHR34582">
    <property type="entry name" value="UPF0702 TRANSMEMBRANE PROTEIN YCAP"/>
    <property type="match status" value="1"/>
</dbReference>
<gene>
    <name evidence="10" type="primary">yetF</name>
    <name evidence="10" type="ORF">AHA02nite_13910</name>
</gene>
<sequence length="228" mass="26001">MGTEPMDFVRITMETIVGFAALFALTKVLGKSQITQITPFDFIAAIILGELIGNALYDKEIGISMILFAVTLWGILLYTIETITNKYRKMRKPLEGSPSLIIRRGEIQKDLLKEAKLDMNQFMHLLRDKNVFSIQEVEYAVLETNGTVNVLKKFIHQVPTNEILNQTPKSVELPISIISDGEIVDENLKEISWGLEDVEREVEQQGLTIQDIMYAEWTQEKGLYVMPY</sequence>
<evidence type="ECO:0000256" key="1">
    <source>
        <dbReference type="ARBA" id="ARBA00004651"/>
    </source>
</evidence>